<keyword evidence="3" id="KW-1185">Reference proteome</keyword>
<name>A0A4R6QN21_9BURK</name>
<gene>
    <name evidence="2" type="ORF">DES47_103736</name>
</gene>
<accession>A0A4R6QN21</accession>
<evidence type="ECO:0000256" key="1">
    <source>
        <dbReference type="SAM" id="Phobius"/>
    </source>
</evidence>
<proteinExistence type="predicted"/>
<dbReference type="InParanoid" id="A0A4R6QN21"/>
<evidence type="ECO:0008006" key="4">
    <source>
        <dbReference type="Google" id="ProtNLM"/>
    </source>
</evidence>
<dbReference type="EMBL" id="SNXS01000003">
    <property type="protein sequence ID" value="TDP71753.1"/>
    <property type="molecule type" value="Genomic_DNA"/>
</dbReference>
<keyword evidence="1" id="KW-0812">Transmembrane</keyword>
<evidence type="ECO:0000313" key="2">
    <source>
        <dbReference type="EMBL" id="TDP71753.1"/>
    </source>
</evidence>
<keyword evidence="1" id="KW-0472">Membrane</keyword>
<reference evidence="2 3" key="1">
    <citation type="submission" date="2019-03" db="EMBL/GenBank/DDBJ databases">
        <title>Genomic Encyclopedia of Type Strains, Phase IV (KMG-IV): sequencing the most valuable type-strain genomes for metagenomic binning, comparative biology and taxonomic classification.</title>
        <authorList>
            <person name="Goeker M."/>
        </authorList>
    </citation>
    <scope>NUCLEOTIDE SEQUENCE [LARGE SCALE GENOMIC DNA]</scope>
    <source>
        <strain evidence="2 3">DSM 16998</strain>
    </source>
</reference>
<organism evidence="2 3">
    <name type="scientific">Roseateles toxinivorans</name>
    <dbReference type="NCBI Taxonomy" id="270368"/>
    <lineage>
        <taxon>Bacteria</taxon>
        <taxon>Pseudomonadati</taxon>
        <taxon>Pseudomonadota</taxon>
        <taxon>Betaproteobacteria</taxon>
        <taxon>Burkholderiales</taxon>
        <taxon>Sphaerotilaceae</taxon>
        <taxon>Roseateles</taxon>
    </lineage>
</organism>
<dbReference type="OrthoDB" id="8911126at2"/>
<dbReference type="AlphaFoldDB" id="A0A4R6QN21"/>
<evidence type="ECO:0000313" key="3">
    <source>
        <dbReference type="Proteomes" id="UP000295361"/>
    </source>
</evidence>
<dbReference type="RefSeq" id="WP_133701503.1">
    <property type="nucleotide sequence ID" value="NZ_SNXS01000003.1"/>
</dbReference>
<feature type="transmembrane region" description="Helical" evidence="1">
    <location>
        <begin position="22"/>
        <end position="43"/>
    </location>
</feature>
<dbReference type="Proteomes" id="UP000295361">
    <property type="component" value="Unassembled WGS sequence"/>
</dbReference>
<comment type="caution">
    <text evidence="2">The sequence shown here is derived from an EMBL/GenBank/DDBJ whole genome shotgun (WGS) entry which is preliminary data.</text>
</comment>
<keyword evidence="1" id="KW-1133">Transmembrane helix</keyword>
<protein>
    <recommendedName>
        <fullName evidence="4">Light-harvesting complex 1 beta chain</fullName>
    </recommendedName>
</protein>
<sequence length="74" mass="8326">MAEITTVPTTNPALQDSKAYEALFFLSFVVVLLIAIVGQVLFFKWRTWFPGAESEKSLIKGVRVGVYTFMSHLN</sequence>